<keyword evidence="5" id="KW-1185">Reference proteome</keyword>
<evidence type="ECO:0000313" key="5">
    <source>
        <dbReference type="Proteomes" id="UP001279642"/>
    </source>
</evidence>
<feature type="domain" description="GST C-terminal" evidence="3">
    <location>
        <begin position="89"/>
        <end position="207"/>
    </location>
</feature>
<dbReference type="PANTHER" id="PTHR44051:SF19">
    <property type="entry name" value="DISULFIDE-BOND OXIDOREDUCTASE YFCG"/>
    <property type="match status" value="1"/>
</dbReference>
<dbReference type="PANTHER" id="PTHR44051">
    <property type="entry name" value="GLUTATHIONE S-TRANSFERASE-RELATED"/>
    <property type="match status" value="1"/>
</dbReference>
<evidence type="ECO:0000313" key="4">
    <source>
        <dbReference type="EMBL" id="MDY0884197.1"/>
    </source>
</evidence>
<name>A0ABU5EE57_9PROT</name>
<reference evidence="4 5" key="1">
    <citation type="journal article" date="2016" name="Antonie Van Leeuwenhoek">
        <title>Dongia soli sp. nov., isolated from soil from Dokdo, Korea.</title>
        <authorList>
            <person name="Kim D.U."/>
            <person name="Lee H."/>
            <person name="Kim H."/>
            <person name="Kim S.G."/>
            <person name="Ka J.O."/>
        </authorList>
    </citation>
    <scope>NUCLEOTIDE SEQUENCE [LARGE SCALE GENOMIC DNA]</scope>
    <source>
        <strain evidence="4 5">D78</strain>
    </source>
</reference>
<dbReference type="EMBL" id="JAXCLW010000004">
    <property type="protein sequence ID" value="MDY0884197.1"/>
    <property type="molecule type" value="Genomic_DNA"/>
</dbReference>
<dbReference type="SFLD" id="SFLDG01151">
    <property type="entry name" value="Main.2:_Nu-like"/>
    <property type="match status" value="1"/>
</dbReference>
<dbReference type="SFLD" id="SFLDS00019">
    <property type="entry name" value="Glutathione_Transferase_(cytos"/>
    <property type="match status" value="1"/>
</dbReference>
<dbReference type="SUPFAM" id="SSF47616">
    <property type="entry name" value="GST C-terminal domain-like"/>
    <property type="match status" value="1"/>
</dbReference>
<dbReference type="SUPFAM" id="SSF52833">
    <property type="entry name" value="Thioredoxin-like"/>
    <property type="match status" value="1"/>
</dbReference>
<dbReference type="CDD" id="cd03048">
    <property type="entry name" value="GST_N_Ure2p_like"/>
    <property type="match status" value="1"/>
</dbReference>
<dbReference type="PROSITE" id="PS50404">
    <property type="entry name" value="GST_NTER"/>
    <property type="match status" value="1"/>
</dbReference>
<evidence type="ECO:0000259" key="3">
    <source>
        <dbReference type="PROSITE" id="PS50405"/>
    </source>
</evidence>
<accession>A0ABU5EE57</accession>
<dbReference type="Pfam" id="PF00043">
    <property type="entry name" value="GST_C"/>
    <property type="match status" value="1"/>
</dbReference>
<dbReference type="InterPro" id="IPR004045">
    <property type="entry name" value="Glutathione_S-Trfase_N"/>
</dbReference>
<evidence type="ECO:0000259" key="2">
    <source>
        <dbReference type="PROSITE" id="PS50404"/>
    </source>
</evidence>
<sequence length="207" mass="23358">MIDLYTWGTPNGHKIHIMVEETGLPVRLHKVDISAGQQFDPAYLRINPNSKIPAIIDNDGPGGQPITIFESGAILIYLAEKTGQFLSTDPHARYHTLQWLMFQMGGIGPMFGQCYHFRSAAPERIPYAIDRYTNEVGRLARVMEKRLNEAAYLADDYSIADIACWPWVKGLGNFGFDFADFPNILRWKKAIGTRPAVQRAMKLLDSD</sequence>
<evidence type="ECO:0000256" key="1">
    <source>
        <dbReference type="RuleBase" id="RU003494"/>
    </source>
</evidence>
<comment type="similarity">
    <text evidence="1">Belongs to the GST superfamily.</text>
</comment>
<protein>
    <submittedName>
        <fullName evidence="4">Glutathione S-transferase N-terminal domain-containing protein</fullName>
    </submittedName>
</protein>
<dbReference type="Gene3D" id="3.40.30.10">
    <property type="entry name" value="Glutaredoxin"/>
    <property type="match status" value="1"/>
</dbReference>
<dbReference type="InterPro" id="IPR040079">
    <property type="entry name" value="Glutathione_S-Trfase"/>
</dbReference>
<gene>
    <name evidence="4" type="ORF">SMD27_15230</name>
</gene>
<dbReference type="InterPro" id="IPR036282">
    <property type="entry name" value="Glutathione-S-Trfase_C_sf"/>
</dbReference>
<comment type="caution">
    <text evidence="4">The sequence shown here is derived from an EMBL/GenBank/DDBJ whole genome shotgun (WGS) entry which is preliminary data.</text>
</comment>
<organism evidence="4 5">
    <name type="scientific">Dongia soli</name>
    <dbReference type="NCBI Taxonomy" id="600628"/>
    <lineage>
        <taxon>Bacteria</taxon>
        <taxon>Pseudomonadati</taxon>
        <taxon>Pseudomonadota</taxon>
        <taxon>Alphaproteobacteria</taxon>
        <taxon>Rhodospirillales</taxon>
        <taxon>Dongiaceae</taxon>
        <taxon>Dongia</taxon>
    </lineage>
</organism>
<dbReference type="Proteomes" id="UP001279642">
    <property type="component" value="Unassembled WGS sequence"/>
</dbReference>
<proteinExistence type="inferred from homology"/>
<dbReference type="InterPro" id="IPR036249">
    <property type="entry name" value="Thioredoxin-like_sf"/>
</dbReference>
<dbReference type="Pfam" id="PF02798">
    <property type="entry name" value="GST_N"/>
    <property type="match status" value="1"/>
</dbReference>
<dbReference type="PROSITE" id="PS50405">
    <property type="entry name" value="GST_CTER"/>
    <property type="match status" value="1"/>
</dbReference>
<dbReference type="Gene3D" id="1.20.1050.10">
    <property type="match status" value="1"/>
</dbReference>
<dbReference type="InterPro" id="IPR010987">
    <property type="entry name" value="Glutathione-S-Trfase_C-like"/>
</dbReference>
<dbReference type="InterPro" id="IPR004046">
    <property type="entry name" value="GST_C"/>
</dbReference>
<dbReference type="RefSeq" id="WP_320509267.1">
    <property type="nucleotide sequence ID" value="NZ_JAXCLW010000004.1"/>
</dbReference>
<dbReference type="SFLD" id="SFLDG00358">
    <property type="entry name" value="Main_(cytGST)"/>
    <property type="match status" value="1"/>
</dbReference>
<feature type="domain" description="GST N-terminal" evidence="2">
    <location>
        <begin position="1"/>
        <end position="86"/>
    </location>
</feature>